<dbReference type="EC" id="3.4.21.4" evidence="9"/>
<dbReference type="InterPro" id="IPR038178">
    <property type="entry name" value="Kringle_sf"/>
</dbReference>
<dbReference type="InterPro" id="IPR009003">
    <property type="entry name" value="Peptidase_S1_PA"/>
</dbReference>
<dbReference type="PROSITE" id="PS50070">
    <property type="entry name" value="KRINGLE_2"/>
    <property type="match status" value="1"/>
</dbReference>
<sequence>MINTRNSSVFLSLLVALSTAEVVRGLLRHGRTRHISIFSSTDSSDEICLNGGLSVPSLVTGEHLFCNCIDGFTGRHCEIGKGDSCYEGTGLYYRGTVSKSVSGKTCKNWDLHTRRRYLSSDLHFGRHNYCRNIQYRLRPWCNVWKNHQLVREYCDIPRCHVESFTPAPSAGPTKLQTPDLACGQRTIRNQMKIVGGTVATVESHPWVAAIFWHSKSKEKVFRCGGSLISACWIITAAHCFPEGSQASHRSFSVTLGKNALNESDPTMEQTFRVEQIFIHEGFNNSEQNYNNDIALLKLMAKHGKCVEETNWVKTVCLPPPLQSLQPGVTCEIAGYGKEKFGLWYRSQYLKKAQVNLLADNVCQQKDYYGNMVNNNMFCAARPDWSQDACEGDSGGPLVCEVDNRLFLFGIISWGDGCAMENRPGVYTKITNYNKWVEEKTNLPSITAGTMFPQK</sequence>
<dbReference type="PROSITE" id="PS50026">
    <property type="entry name" value="EGF_3"/>
    <property type="match status" value="1"/>
</dbReference>
<evidence type="ECO:0000256" key="13">
    <source>
        <dbReference type="SAM" id="SignalP"/>
    </source>
</evidence>
<feature type="signal peptide" evidence="13">
    <location>
        <begin position="1"/>
        <end position="25"/>
    </location>
</feature>
<evidence type="ECO:0000259" key="15">
    <source>
        <dbReference type="PROSITE" id="PS50070"/>
    </source>
</evidence>
<organism evidence="17 18">
    <name type="scientific">Characodon lateralis</name>
    <dbReference type="NCBI Taxonomy" id="208331"/>
    <lineage>
        <taxon>Eukaryota</taxon>
        <taxon>Metazoa</taxon>
        <taxon>Chordata</taxon>
        <taxon>Craniata</taxon>
        <taxon>Vertebrata</taxon>
        <taxon>Euteleostomi</taxon>
        <taxon>Actinopterygii</taxon>
        <taxon>Neopterygii</taxon>
        <taxon>Teleostei</taxon>
        <taxon>Neoteleostei</taxon>
        <taxon>Acanthomorphata</taxon>
        <taxon>Ovalentaria</taxon>
        <taxon>Atherinomorphae</taxon>
        <taxon>Cyprinodontiformes</taxon>
        <taxon>Goodeidae</taxon>
        <taxon>Characodon</taxon>
    </lineage>
</organism>
<dbReference type="InterPro" id="IPR043504">
    <property type="entry name" value="Peptidase_S1_PA_chymotrypsin"/>
</dbReference>
<dbReference type="EMBL" id="JAHUTJ010067121">
    <property type="protein sequence ID" value="MED6290885.1"/>
    <property type="molecule type" value="Genomic_DNA"/>
</dbReference>
<dbReference type="PRINTS" id="PR00018">
    <property type="entry name" value="KRINGLE"/>
</dbReference>
<dbReference type="Pfam" id="PF00089">
    <property type="entry name" value="Trypsin"/>
    <property type="match status" value="1"/>
</dbReference>
<protein>
    <recommendedName>
        <fullName evidence="9">trypsin</fullName>
        <ecNumber evidence="9">3.4.21.4</ecNumber>
    </recommendedName>
</protein>
<evidence type="ECO:0000256" key="8">
    <source>
        <dbReference type="ARBA" id="ARBA00036320"/>
    </source>
</evidence>
<dbReference type="PROSITE" id="PS00022">
    <property type="entry name" value="EGF_1"/>
    <property type="match status" value="1"/>
</dbReference>
<dbReference type="SUPFAM" id="SSF50494">
    <property type="entry name" value="Trypsin-like serine proteases"/>
    <property type="match status" value="1"/>
</dbReference>
<evidence type="ECO:0000313" key="17">
    <source>
        <dbReference type="EMBL" id="MED6290885.1"/>
    </source>
</evidence>
<evidence type="ECO:0000256" key="7">
    <source>
        <dbReference type="ARBA" id="ARBA00023157"/>
    </source>
</evidence>
<keyword evidence="13" id="KW-0732">Signal</keyword>
<dbReference type="CDD" id="cd00108">
    <property type="entry name" value="KR"/>
    <property type="match status" value="1"/>
</dbReference>
<keyword evidence="10" id="KW-0245">EGF-like domain</keyword>
<accession>A0ABU7EUT6</accession>
<feature type="domain" description="Kringle" evidence="15">
    <location>
        <begin position="84"/>
        <end position="159"/>
    </location>
</feature>
<feature type="domain" description="Peptidase S1" evidence="16">
    <location>
        <begin position="193"/>
        <end position="441"/>
    </location>
</feature>
<evidence type="ECO:0000259" key="16">
    <source>
        <dbReference type="PROSITE" id="PS50240"/>
    </source>
</evidence>
<reference evidence="17 18" key="1">
    <citation type="submission" date="2021-06" db="EMBL/GenBank/DDBJ databases">
        <authorList>
            <person name="Palmer J.M."/>
        </authorList>
    </citation>
    <scope>NUCLEOTIDE SEQUENCE [LARGE SCALE GENOMIC DNA]</scope>
    <source>
        <strain evidence="17 18">CL_MEX2019</strain>
        <tissue evidence="17">Muscle</tissue>
    </source>
</reference>
<evidence type="ECO:0000256" key="11">
    <source>
        <dbReference type="PROSITE-ProRule" id="PRU00121"/>
    </source>
</evidence>
<feature type="chain" id="PRO_5047023981" description="trypsin" evidence="13">
    <location>
        <begin position="26"/>
        <end position="454"/>
    </location>
</feature>
<dbReference type="PROSITE" id="PS00134">
    <property type="entry name" value="TRYPSIN_HIS"/>
    <property type="match status" value="1"/>
</dbReference>
<evidence type="ECO:0000256" key="12">
    <source>
        <dbReference type="RuleBase" id="RU363034"/>
    </source>
</evidence>
<keyword evidence="3 11" id="KW-0420">Kringle</keyword>
<comment type="subcellular location">
    <subcellularLocation>
        <location evidence="1">Secreted</location>
        <location evidence="1">Extracellular space</location>
    </subcellularLocation>
</comment>
<keyword evidence="5 12" id="KW-0378">Hydrolase</keyword>
<dbReference type="SMART" id="SM00130">
    <property type="entry name" value="KR"/>
    <property type="match status" value="1"/>
</dbReference>
<dbReference type="InterPro" id="IPR001254">
    <property type="entry name" value="Trypsin_dom"/>
</dbReference>
<evidence type="ECO:0000256" key="6">
    <source>
        <dbReference type="ARBA" id="ARBA00022825"/>
    </source>
</evidence>
<dbReference type="Gene3D" id="2.40.10.10">
    <property type="entry name" value="Trypsin-like serine proteases"/>
    <property type="match status" value="1"/>
</dbReference>
<dbReference type="SUPFAM" id="SSF57440">
    <property type="entry name" value="Kringle-like"/>
    <property type="match status" value="1"/>
</dbReference>
<keyword evidence="2" id="KW-0964">Secreted</keyword>
<dbReference type="InterPro" id="IPR033116">
    <property type="entry name" value="TRYPSIN_SER"/>
</dbReference>
<proteinExistence type="predicted"/>
<dbReference type="PROSITE" id="PS00021">
    <property type="entry name" value="KRINGLE_1"/>
    <property type="match status" value="1"/>
</dbReference>
<dbReference type="Pfam" id="PF00051">
    <property type="entry name" value="Kringle"/>
    <property type="match status" value="1"/>
</dbReference>
<dbReference type="Proteomes" id="UP001352852">
    <property type="component" value="Unassembled WGS sequence"/>
</dbReference>
<dbReference type="InterPro" id="IPR001314">
    <property type="entry name" value="Peptidase_S1A"/>
</dbReference>
<evidence type="ECO:0000256" key="9">
    <source>
        <dbReference type="ARBA" id="ARBA00038868"/>
    </source>
</evidence>
<evidence type="ECO:0000259" key="14">
    <source>
        <dbReference type="PROSITE" id="PS50026"/>
    </source>
</evidence>
<dbReference type="InterPro" id="IPR018114">
    <property type="entry name" value="TRYPSIN_HIS"/>
</dbReference>
<comment type="caution">
    <text evidence="10">Lacks conserved residue(s) required for the propagation of feature annotation.</text>
</comment>
<feature type="disulfide bond" evidence="10">
    <location>
        <begin position="68"/>
        <end position="77"/>
    </location>
</feature>
<keyword evidence="7 10" id="KW-1015">Disulfide bond</keyword>
<dbReference type="PROSITE" id="PS50240">
    <property type="entry name" value="TRYPSIN_DOM"/>
    <property type="match status" value="1"/>
</dbReference>
<dbReference type="PROSITE" id="PS00135">
    <property type="entry name" value="TRYPSIN_SER"/>
    <property type="match status" value="1"/>
</dbReference>
<name>A0ABU7EUT6_9TELE</name>
<evidence type="ECO:0000256" key="4">
    <source>
        <dbReference type="ARBA" id="ARBA00022670"/>
    </source>
</evidence>
<dbReference type="Gene3D" id="2.10.25.10">
    <property type="entry name" value="Laminin"/>
    <property type="match status" value="1"/>
</dbReference>
<evidence type="ECO:0000256" key="2">
    <source>
        <dbReference type="ARBA" id="ARBA00022525"/>
    </source>
</evidence>
<dbReference type="PRINTS" id="PR00722">
    <property type="entry name" value="CHYMOTRYPSIN"/>
</dbReference>
<evidence type="ECO:0000256" key="3">
    <source>
        <dbReference type="ARBA" id="ARBA00022572"/>
    </source>
</evidence>
<evidence type="ECO:0000313" key="18">
    <source>
        <dbReference type="Proteomes" id="UP001352852"/>
    </source>
</evidence>
<dbReference type="PANTHER" id="PTHR24264">
    <property type="entry name" value="TRYPSIN-RELATED"/>
    <property type="match status" value="1"/>
</dbReference>
<dbReference type="PROSITE" id="PS01186">
    <property type="entry name" value="EGF_2"/>
    <property type="match status" value="1"/>
</dbReference>
<dbReference type="PANTHER" id="PTHR24264:SF63">
    <property type="entry name" value="PLASMINOGEN ACTIVATOR, UROKINASE B"/>
    <property type="match status" value="1"/>
</dbReference>
<dbReference type="Gene3D" id="2.40.20.10">
    <property type="entry name" value="Plasminogen Kringle 4"/>
    <property type="match status" value="1"/>
</dbReference>
<evidence type="ECO:0000256" key="1">
    <source>
        <dbReference type="ARBA" id="ARBA00004239"/>
    </source>
</evidence>
<dbReference type="InterPro" id="IPR013806">
    <property type="entry name" value="Kringle-like"/>
</dbReference>
<dbReference type="SMART" id="SM00020">
    <property type="entry name" value="Tryp_SPc"/>
    <property type="match status" value="1"/>
</dbReference>
<dbReference type="InterPro" id="IPR050127">
    <property type="entry name" value="Serine_Proteases_S1"/>
</dbReference>
<evidence type="ECO:0000256" key="5">
    <source>
        <dbReference type="ARBA" id="ARBA00022801"/>
    </source>
</evidence>
<keyword evidence="4 12" id="KW-0645">Protease</keyword>
<dbReference type="CDD" id="cd00190">
    <property type="entry name" value="Tryp_SPc"/>
    <property type="match status" value="1"/>
</dbReference>
<keyword evidence="6 12" id="KW-0720">Serine protease</keyword>
<dbReference type="InterPro" id="IPR018056">
    <property type="entry name" value="Kringle_CS"/>
</dbReference>
<keyword evidence="18" id="KW-1185">Reference proteome</keyword>
<gene>
    <name evidence="17" type="ORF">CHARACLAT_017971</name>
</gene>
<comment type="caution">
    <text evidence="17">The sequence shown here is derived from an EMBL/GenBank/DDBJ whole genome shotgun (WGS) entry which is preliminary data.</text>
</comment>
<evidence type="ECO:0000256" key="10">
    <source>
        <dbReference type="PROSITE-ProRule" id="PRU00076"/>
    </source>
</evidence>
<feature type="domain" description="EGF-like" evidence="14">
    <location>
        <begin position="40"/>
        <end position="78"/>
    </location>
</feature>
<comment type="catalytic activity">
    <reaction evidence="8">
        <text>Preferential cleavage: Arg-|-Xaa, Lys-|-Xaa.</text>
        <dbReference type="EC" id="3.4.21.4"/>
    </reaction>
</comment>
<dbReference type="InterPro" id="IPR000001">
    <property type="entry name" value="Kringle"/>
</dbReference>
<dbReference type="InterPro" id="IPR000742">
    <property type="entry name" value="EGF"/>
</dbReference>